<name>A0A379XXE0_SALDZ</name>
<feature type="compositionally biased region" description="Polar residues" evidence="5">
    <location>
        <begin position="366"/>
        <end position="403"/>
    </location>
</feature>
<feature type="compositionally biased region" description="Gly residues" evidence="5">
    <location>
        <begin position="273"/>
        <end position="287"/>
    </location>
</feature>
<feature type="compositionally biased region" description="Polar residues" evidence="5">
    <location>
        <begin position="422"/>
        <end position="443"/>
    </location>
</feature>
<dbReference type="NCBIfam" id="TIGR02783">
    <property type="entry name" value="TrbL_P"/>
    <property type="match status" value="1"/>
</dbReference>
<feature type="transmembrane region" description="Helical" evidence="6">
    <location>
        <begin position="144"/>
        <end position="165"/>
    </location>
</feature>
<dbReference type="InterPro" id="IPR014150">
    <property type="entry name" value="Conjugal_tfr_TrbL"/>
</dbReference>
<dbReference type="GO" id="GO:0016020">
    <property type="term" value="C:membrane"/>
    <property type="evidence" value="ECO:0007669"/>
    <property type="project" value="UniProtKB-SubCell"/>
</dbReference>
<reference evidence="7 8" key="1">
    <citation type="submission" date="2018-06" db="EMBL/GenBank/DDBJ databases">
        <authorList>
            <consortium name="Pathogen Informatics"/>
            <person name="Doyle S."/>
        </authorList>
    </citation>
    <scope>NUCLEOTIDE SEQUENCE [LARGE SCALE GENOMIC DNA]</scope>
    <source>
        <strain evidence="7 8">NCTC10060</strain>
    </source>
</reference>
<feature type="transmembrane region" description="Helical" evidence="6">
    <location>
        <begin position="177"/>
        <end position="196"/>
    </location>
</feature>
<evidence type="ECO:0000313" key="7">
    <source>
        <dbReference type="EMBL" id="SUI37499.1"/>
    </source>
</evidence>
<dbReference type="GO" id="GO:0030255">
    <property type="term" value="P:protein secretion by the type IV secretion system"/>
    <property type="evidence" value="ECO:0007669"/>
    <property type="project" value="InterPro"/>
</dbReference>
<keyword evidence="4 6" id="KW-0472">Membrane</keyword>
<evidence type="ECO:0000256" key="6">
    <source>
        <dbReference type="SAM" id="Phobius"/>
    </source>
</evidence>
<evidence type="ECO:0000256" key="2">
    <source>
        <dbReference type="ARBA" id="ARBA00022692"/>
    </source>
</evidence>
<evidence type="ECO:0000256" key="3">
    <source>
        <dbReference type="ARBA" id="ARBA00022989"/>
    </source>
</evidence>
<dbReference type="AlphaFoldDB" id="A0A379XXE0"/>
<feature type="transmembrane region" description="Helical" evidence="6">
    <location>
        <begin position="88"/>
        <end position="109"/>
    </location>
</feature>
<dbReference type="Proteomes" id="UP000254633">
    <property type="component" value="Unassembled WGS sequence"/>
</dbReference>
<keyword evidence="2 6" id="KW-0812">Transmembrane</keyword>
<feature type="transmembrane region" description="Helical" evidence="6">
    <location>
        <begin position="115"/>
        <end position="132"/>
    </location>
</feature>
<feature type="transmembrane region" description="Helical" evidence="6">
    <location>
        <begin position="20"/>
        <end position="40"/>
    </location>
</feature>
<protein>
    <submittedName>
        <fullName evidence="7">Conjugal transfer protein TrbL</fullName>
    </submittedName>
</protein>
<feature type="compositionally biased region" description="Low complexity" evidence="5">
    <location>
        <begin position="404"/>
        <end position="415"/>
    </location>
</feature>
<dbReference type="Pfam" id="PF04610">
    <property type="entry name" value="TrbL"/>
    <property type="match status" value="1"/>
</dbReference>
<evidence type="ECO:0000256" key="1">
    <source>
        <dbReference type="ARBA" id="ARBA00004141"/>
    </source>
</evidence>
<feature type="compositionally biased region" description="Gly residues" evidence="5">
    <location>
        <begin position="297"/>
        <end position="306"/>
    </location>
</feature>
<dbReference type="EMBL" id="UGXH01000005">
    <property type="protein sequence ID" value="SUI37499.1"/>
    <property type="molecule type" value="Genomic_DNA"/>
</dbReference>
<feature type="region of interest" description="Disordered" evidence="5">
    <location>
        <begin position="364"/>
        <end position="458"/>
    </location>
</feature>
<accession>A0A379XXE0</accession>
<feature type="compositionally biased region" description="Basic and acidic residues" evidence="5">
    <location>
        <begin position="444"/>
        <end position="458"/>
    </location>
</feature>
<proteinExistence type="predicted"/>
<evidence type="ECO:0000313" key="8">
    <source>
        <dbReference type="Proteomes" id="UP000254633"/>
    </source>
</evidence>
<keyword evidence="3 6" id="KW-1133">Transmembrane helix</keyword>
<feature type="region of interest" description="Disordered" evidence="5">
    <location>
        <begin position="268"/>
        <end position="321"/>
    </location>
</feature>
<evidence type="ECO:0000256" key="5">
    <source>
        <dbReference type="SAM" id="MobiDB-lite"/>
    </source>
</evidence>
<organism evidence="7 8">
    <name type="scientific">Salmonella diarizonae</name>
    <dbReference type="NCBI Taxonomy" id="59204"/>
    <lineage>
        <taxon>Bacteria</taxon>
        <taxon>Pseudomonadati</taxon>
        <taxon>Pseudomonadota</taxon>
        <taxon>Gammaproteobacteria</taxon>
        <taxon>Enterobacterales</taxon>
        <taxon>Enterobacteriaceae</taxon>
        <taxon>Salmonella</taxon>
    </lineage>
</organism>
<sequence length="458" mass="45949">MALQGDGSISSVLAEMVRFFVTVGFFYWLLINGPAISIAIQDSLRQLAANASGFDKGLSPSDVVDIGFYIAERIADQSSVWTPADSTVGLIMASVILCVLALVGVNMLLLLITSWILSYAGIIMLGLGGARWTSDMAINYFKTVLNVALQLFTMVLIVGIGKSFIDSYYEAMGNDAIQIKDLFVMLVSSIILLVLVNKVPQIIGNIAGGASTGGIGGFGAGALIGAAAAAGAAAATAGAAAAAGMANAAGGASALKAAFESAQAAMAEESGSRGSGSSGGGFGGGEDTGSVDTSGGQPSGGSGGSSAGVSSGSSSGGSQGFAASFSRAGRMASHMTSSLAEGMAARNAAKHDSKISAAKDIIAQTRGGQLASQIRQQTASRQSGSLVSDETTMQGAFASNNNVDTGTTGTQFDGDSLGGGNQTESQNKTDTGSVEQGTPQENSKSGDEFEQFKNKTSF</sequence>
<comment type="subcellular location">
    <subcellularLocation>
        <location evidence="1">Membrane</location>
        <topology evidence="1">Multi-pass membrane protein</topology>
    </subcellularLocation>
</comment>
<evidence type="ECO:0000256" key="4">
    <source>
        <dbReference type="ARBA" id="ARBA00023136"/>
    </source>
</evidence>
<gene>
    <name evidence="7" type="ORF">NCTC10060_05670</name>
</gene>
<dbReference type="InterPro" id="IPR007688">
    <property type="entry name" value="Conjugal_tfr_TrbL/VirB6"/>
</dbReference>